<keyword evidence="2" id="KW-1185">Reference proteome</keyword>
<dbReference type="EMBL" id="PDUG01000001">
    <property type="protein sequence ID" value="PIC55006.1"/>
    <property type="molecule type" value="Genomic_DNA"/>
</dbReference>
<dbReference type="Proteomes" id="UP000230233">
    <property type="component" value="Chromosome I"/>
</dbReference>
<dbReference type="STRING" id="1611254.A0A2G5VTY3"/>
<dbReference type="InterPro" id="IPR052452">
    <property type="entry name" value="Ankyrin-MYND_dom_contain_2"/>
</dbReference>
<evidence type="ECO:0000313" key="1">
    <source>
        <dbReference type="EMBL" id="PIC55006.1"/>
    </source>
</evidence>
<dbReference type="PANTHER" id="PTHR24150">
    <property type="entry name" value="ANKYRIN REPEAT AND MYND DOMAIN-CONTAINING PROTEIN 2"/>
    <property type="match status" value="1"/>
</dbReference>
<reference evidence="2" key="1">
    <citation type="submission" date="2017-10" db="EMBL/GenBank/DDBJ databases">
        <title>Rapid genome shrinkage in a self-fertile nematode reveals novel sperm competition proteins.</title>
        <authorList>
            <person name="Yin D."/>
            <person name="Schwarz E.M."/>
            <person name="Thomas C.G."/>
            <person name="Felde R.L."/>
            <person name="Korf I.F."/>
            <person name="Cutter A.D."/>
            <person name="Schartner C.M."/>
            <person name="Ralston E.J."/>
            <person name="Meyer B.J."/>
            <person name="Haag E.S."/>
        </authorList>
    </citation>
    <scope>NUCLEOTIDE SEQUENCE [LARGE SCALE GENOMIC DNA]</scope>
    <source>
        <strain evidence="2">JU1422</strain>
    </source>
</reference>
<dbReference type="AlphaFoldDB" id="A0A2G5VTY3"/>
<comment type="caution">
    <text evidence="1">The sequence shown here is derived from an EMBL/GenBank/DDBJ whole genome shotgun (WGS) entry which is preliminary data.</text>
</comment>
<accession>A0A2G5VTY3</accession>
<protein>
    <submittedName>
        <fullName evidence="1">Uncharacterized protein</fullName>
    </submittedName>
</protein>
<proteinExistence type="predicted"/>
<organism evidence="1 2">
    <name type="scientific">Caenorhabditis nigoni</name>
    <dbReference type="NCBI Taxonomy" id="1611254"/>
    <lineage>
        <taxon>Eukaryota</taxon>
        <taxon>Metazoa</taxon>
        <taxon>Ecdysozoa</taxon>
        <taxon>Nematoda</taxon>
        <taxon>Chromadorea</taxon>
        <taxon>Rhabditida</taxon>
        <taxon>Rhabditina</taxon>
        <taxon>Rhabditomorpha</taxon>
        <taxon>Rhabditoidea</taxon>
        <taxon>Rhabditidae</taxon>
        <taxon>Peloderinae</taxon>
        <taxon>Caenorhabditis</taxon>
    </lineage>
</organism>
<dbReference type="PANTHER" id="PTHR24150:SF8">
    <property type="entry name" value="ANKYRIN REPEAT AND MYND DOMAIN-CONTAINING PROTEIN 2"/>
    <property type="match status" value="1"/>
</dbReference>
<gene>
    <name evidence="1" type="primary">Cni-Y34D9A.3</name>
    <name evidence="1" type="synonym">Cnig_chr_I.g463</name>
    <name evidence="1" type="ORF">B9Z55_000463</name>
</gene>
<sequence>MTGRKSYEPQKCIPVINDVQDEKFAEETEDEALEDCSGLPRIWKNPERLSIPSDYSMLLSSLSREIQVESNYSETLLVLKTMKNRKNSPEIDKTIDKMFEFLLTQILREEIRRKVDSHIILEWLDTGDRRFSSENISKKAYAILKLYFLCRSRKAKLEKFPNFQCFPCGCVQKIFIELYTENSNTRLIGALNSLITGKLADLDPVVKRLFHQMPQIRPIEYYEYYIELLGELQMCSVIDKTDEKQLPRVIQLIGLLSELKLEDVPKACGKLYNLMGTMKGEGGKKKSSVIDNAVRSKLLPKIFDSIILSAGNSKILNLSRNSIPKMVELVANEKYLYAEQATVLFAPLQFLNRIFQEFEIWEKSWAALKNRLDSFKMSNPQAPIVFLYFLSFIYKNDQSLIGCLVEFLELQYHQNSGNSEIKKTILILLEIMERLGDSAPSINQYFKENHPKNRLLLDESEELEIVLEHFQDFSNAEINQFLAKKSFSASEFSILVDKLKDDSNFSITSDGFWKILLEKIDENSMIFIENQLKCLVNRQDRKSIQTKIEQIFRKILKNFEEKSTKKLELVLLKFPKILLDFNDEQWRLLPPTTTTISLVSTLIFGFSAVFEGNESQITALLQQLLSKITVSPAISNSKPMEILEEIIERISKNRFSGSLEIGFLKEIYDEKPENLVKKERILQISAVIFEKLAAELQKSGDTNGKAPFCQISTIIDDYLKKIGRRENEIIQNFEILQQISLKTMRGYVLMWTEKWNWLFVSRKIWTILSTAKTMDLEFLKELMGILNQNQTLLFKLRSTNKEFVQLEQSL</sequence>
<name>A0A2G5VTY3_9PELO</name>
<evidence type="ECO:0000313" key="2">
    <source>
        <dbReference type="Proteomes" id="UP000230233"/>
    </source>
</evidence>
<dbReference type="OrthoDB" id="5817237at2759"/>